<dbReference type="EMBL" id="JAMKOV010000001">
    <property type="protein sequence ID" value="KAI8046906.1"/>
    <property type="molecule type" value="Genomic_DNA"/>
</dbReference>
<name>A0A9P9Z1A0_9MUSC</name>
<dbReference type="AlphaFoldDB" id="A0A9P9Z1A0"/>
<protein>
    <submittedName>
        <fullName evidence="1">Uncharacterized protein</fullName>
    </submittedName>
</protein>
<sequence length="86" mass="9922">WSVIPCRGLVSQLFRRPALWPRLTNVGNRFGPLLGKCGQHHLWQEQEKEQYFRWGRRSTAMAKCLGGLICPLATRSVQKRSSQVEN</sequence>
<reference evidence="1" key="1">
    <citation type="journal article" date="2023" name="Genome Biol. Evol.">
        <title>Long-read-based Genome Assembly of Drosophila gunungcola Reveals Fewer Chemosensory Genes in Flower-breeding Species.</title>
        <authorList>
            <person name="Negi A."/>
            <person name="Liao B.Y."/>
            <person name="Yeh S.D."/>
        </authorList>
    </citation>
    <scope>NUCLEOTIDE SEQUENCE</scope>
    <source>
        <strain evidence="1">Sukarami</strain>
    </source>
</reference>
<comment type="caution">
    <text evidence="1">The sequence shown here is derived from an EMBL/GenBank/DDBJ whole genome shotgun (WGS) entry which is preliminary data.</text>
</comment>
<keyword evidence="2" id="KW-1185">Reference proteome</keyword>
<evidence type="ECO:0000313" key="1">
    <source>
        <dbReference type="EMBL" id="KAI8046906.1"/>
    </source>
</evidence>
<feature type="non-terminal residue" evidence="1">
    <location>
        <position position="86"/>
    </location>
</feature>
<dbReference type="Proteomes" id="UP001059596">
    <property type="component" value="Chromosome 3R"/>
</dbReference>
<gene>
    <name evidence="1" type="ORF">M5D96_003124</name>
</gene>
<proteinExistence type="predicted"/>
<organism evidence="1 2">
    <name type="scientific">Drosophila gunungcola</name>
    <name type="common">fruit fly</name>
    <dbReference type="NCBI Taxonomy" id="103775"/>
    <lineage>
        <taxon>Eukaryota</taxon>
        <taxon>Metazoa</taxon>
        <taxon>Ecdysozoa</taxon>
        <taxon>Arthropoda</taxon>
        <taxon>Hexapoda</taxon>
        <taxon>Insecta</taxon>
        <taxon>Pterygota</taxon>
        <taxon>Neoptera</taxon>
        <taxon>Endopterygota</taxon>
        <taxon>Diptera</taxon>
        <taxon>Brachycera</taxon>
        <taxon>Muscomorpha</taxon>
        <taxon>Ephydroidea</taxon>
        <taxon>Drosophilidae</taxon>
        <taxon>Drosophila</taxon>
        <taxon>Sophophora</taxon>
    </lineage>
</organism>
<evidence type="ECO:0000313" key="2">
    <source>
        <dbReference type="Proteomes" id="UP001059596"/>
    </source>
</evidence>
<accession>A0A9P9Z1A0</accession>
<feature type="non-terminal residue" evidence="1">
    <location>
        <position position="1"/>
    </location>
</feature>